<evidence type="ECO:0000313" key="2">
    <source>
        <dbReference type="Proteomes" id="UP000219452"/>
    </source>
</evidence>
<proteinExistence type="predicted"/>
<protein>
    <submittedName>
        <fullName evidence="1">Uncharacterized protein</fullName>
    </submittedName>
</protein>
<sequence length="53" mass="5627">MIGLQVGLPSFAWDLVGLVVNCSSCILPDVGGTQDESLNQVSRISPIPLPYLL</sequence>
<keyword evidence="2" id="KW-1185">Reference proteome</keyword>
<name>A0A286G0W4_9BACT</name>
<accession>A0A286G0W4</accession>
<evidence type="ECO:0000313" key="1">
    <source>
        <dbReference type="EMBL" id="SOD88886.1"/>
    </source>
</evidence>
<reference evidence="2" key="1">
    <citation type="submission" date="2017-09" db="EMBL/GenBank/DDBJ databases">
        <authorList>
            <person name="Varghese N."/>
            <person name="Submissions S."/>
        </authorList>
    </citation>
    <scope>NUCLEOTIDE SEQUENCE [LARGE SCALE GENOMIC DNA]</scope>
    <source>
        <strain evidence="2">DSM 29961</strain>
    </source>
</reference>
<dbReference type="Proteomes" id="UP000219452">
    <property type="component" value="Unassembled WGS sequence"/>
</dbReference>
<gene>
    <name evidence="1" type="ORF">SAMN06269250_2877</name>
</gene>
<dbReference type="AlphaFoldDB" id="A0A286G0W4"/>
<organism evidence="1 2">
    <name type="scientific">Spirosoma fluviale</name>
    <dbReference type="NCBI Taxonomy" id="1597977"/>
    <lineage>
        <taxon>Bacteria</taxon>
        <taxon>Pseudomonadati</taxon>
        <taxon>Bacteroidota</taxon>
        <taxon>Cytophagia</taxon>
        <taxon>Cytophagales</taxon>
        <taxon>Cytophagaceae</taxon>
        <taxon>Spirosoma</taxon>
    </lineage>
</organism>
<dbReference type="EMBL" id="OCNH01000002">
    <property type="protein sequence ID" value="SOD88886.1"/>
    <property type="molecule type" value="Genomic_DNA"/>
</dbReference>